<accession>A0A164A0E5</accession>
<dbReference type="InterPro" id="IPR003477">
    <property type="entry name" value="PemK-like"/>
</dbReference>
<dbReference type="GO" id="GO:0003677">
    <property type="term" value="F:DNA binding"/>
    <property type="evidence" value="ECO:0007669"/>
    <property type="project" value="InterPro"/>
</dbReference>
<evidence type="ECO:0000313" key="1">
    <source>
        <dbReference type="EMBL" id="KZE82781.1"/>
    </source>
</evidence>
<evidence type="ECO:0000313" key="2">
    <source>
        <dbReference type="Proteomes" id="UP000076630"/>
    </source>
</evidence>
<gene>
    <name evidence="1" type="ORF">AV926_06660</name>
</gene>
<dbReference type="Gene3D" id="2.30.30.110">
    <property type="match status" value="1"/>
</dbReference>
<dbReference type="EMBL" id="LQNU01000043">
    <property type="protein sequence ID" value="KZE82781.1"/>
    <property type="molecule type" value="Genomic_DNA"/>
</dbReference>
<organism evidence="1 2">
    <name type="scientific">Myroides marinus</name>
    <dbReference type="NCBI Taxonomy" id="703342"/>
    <lineage>
        <taxon>Bacteria</taxon>
        <taxon>Pseudomonadati</taxon>
        <taxon>Bacteroidota</taxon>
        <taxon>Flavobacteriia</taxon>
        <taxon>Flavobacteriales</taxon>
        <taxon>Flavobacteriaceae</taxon>
        <taxon>Myroides</taxon>
    </lineage>
</organism>
<dbReference type="Pfam" id="PF02452">
    <property type="entry name" value="PemK_toxin"/>
    <property type="match status" value="1"/>
</dbReference>
<dbReference type="AlphaFoldDB" id="A0A164A0E5"/>
<evidence type="ECO:0008006" key="3">
    <source>
        <dbReference type="Google" id="ProtNLM"/>
    </source>
</evidence>
<name>A0A164A0E5_9FLAO</name>
<sequence>MEYKQRDLVLVKFPFTDLTGFKVRPALIISNSSVNKSNDYLIMMITTQHIGDSFGIEFDNDYLTTPLKPPITKAYIYTKKLALLDKTIIHKKISALKNLSKFQNIIEQHISSITLEED</sequence>
<comment type="caution">
    <text evidence="1">The sequence shown here is derived from an EMBL/GenBank/DDBJ whole genome shotgun (WGS) entry which is preliminary data.</text>
</comment>
<dbReference type="Proteomes" id="UP000076630">
    <property type="component" value="Unassembled WGS sequence"/>
</dbReference>
<dbReference type="OrthoDB" id="129822at2"/>
<reference evidence="1 2" key="1">
    <citation type="submission" date="2016-01" db="EMBL/GenBank/DDBJ databases">
        <title>Whole genome sequencing of Myroides marinus L41.</title>
        <authorList>
            <person name="Hong K.W."/>
        </authorList>
    </citation>
    <scope>NUCLEOTIDE SEQUENCE [LARGE SCALE GENOMIC DNA]</scope>
    <source>
        <strain evidence="1 2">L41</strain>
    </source>
</reference>
<proteinExistence type="predicted"/>
<dbReference type="RefSeq" id="WP_052243579.1">
    <property type="nucleotide sequence ID" value="NZ_JWJO01000043.1"/>
</dbReference>
<dbReference type="InterPro" id="IPR011067">
    <property type="entry name" value="Plasmid_toxin/cell-grow_inhib"/>
</dbReference>
<keyword evidence="2" id="KW-1185">Reference proteome</keyword>
<protein>
    <recommendedName>
        <fullName evidence="3">mRNA interferase MazF</fullName>
    </recommendedName>
</protein>
<dbReference type="SUPFAM" id="SSF50118">
    <property type="entry name" value="Cell growth inhibitor/plasmid maintenance toxic component"/>
    <property type="match status" value="1"/>
</dbReference>